<protein>
    <submittedName>
        <fullName evidence="1">Uncharacterized protein</fullName>
    </submittedName>
</protein>
<gene>
    <name evidence="1" type="ORF">H8S17_00800</name>
</gene>
<proteinExistence type="predicted"/>
<dbReference type="EMBL" id="JACOPH010000001">
    <property type="protein sequence ID" value="MBC5712757.1"/>
    <property type="molecule type" value="Genomic_DNA"/>
</dbReference>
<sequence length="51" mass="5731">MKIKVRYCGYGYVEQTAGDLLEMLTAGREYVDLKVIGLSDIMAAVVLIYKE</sequence>
<comment type="caution">
    <text evidence="1">The sequence shown here is derived from an EMBL/GenBank/DDBJ whole genome shotgun (WGS) entry which is preliminary data.</text>
</comment>
<evidence type="ECO:0000313" key="2">
    <source>
        <dbReference type="Proteomes" id="UP000606720"/>
    </source>
</evidence>
<dbReference type="AlphaFoldDB" id="A0A923LL22"/>
<accession>A0A923LL22</accession>
<name>A0A923LL22_9FIRM</name>
<evidence type="ECO:0000313" key="1">
    <source>
        <dbReference type="EMBL" id="MBC5712757.1"/>
    </source>
</evidence>
<organism evidence="1 2">
    <name type="scientific">Roseburia zhanii</name>
    <dbReference type="NCBI Taxonomy" id="2763064"/>
    <lineage>
        <taxon>Bacteria</taxon>
        <taxon>Bacillati</taxon>
        <taxon>Bacillota</taxon>
        <taxon>Clostridia</taxon>
        <taxon>Lachnospirales</taxon>
        <taxon>Lachnospiraceae</taxon>
        <taxon>Roseburia</taxon>
    </lineage>
</organism>
<dbReference type="Proteomes" id="UP000606720">
    <property type="component" value="Unassembled WGS sequence"/>
</dbReference>
<dbReference type="RefSeq" id="WP_186865829.1">
    <property type="nucleotide sequence ID" value="NZ_JACOPH010000001.1"/>
</dbReference>
<reference evidence="1" key="1">
    <citation type="submission" date="2020-08" db="EMBL/GenBank/DDBJ databases">
        <title>Genome public.</title>
        <authorList>
            <person name="Liu C."/>
            <person name="Sun Q."/>
        </authorList>
    </citation>
    <scope>NUCLEOTIDE SEQUENCE</scope>
    <source>
        <strain evidence="1">BX1005</strain>
    </source>
</reference>
<keyword evidence="2" id="KW-1185">Reference proteome</keyword>